<protein>
    <recommendedName>
        <fullName evidence="5">Cell wall hydrolase</fullName>
    </recommendedName>
</protein>
<keyword evidence="4" id="KW-1185">Reference proteome</keyword>
<dbReference type="KEGG" id="fpn:ABE65_005750"/>
<accession>A0A160IK21</accession>
<evidence type="ECO:0000313" key="3">
    <source>
        <dbReference type="EMBL" id="ANC76334.1"/>
    </source>
</evidence>
<gene>
    <name evidence="3" type="ORF">ABE65_005750</name>
</gene>
<dbReference type="InterPro" id="IPR042047">
    <property type="entry name" value="SleB_dom1"/>
</dbReference>
<dbReference type="InterPro" id="IPR036366">
    <property type="entry name" value="PGBDSf"/>
</dbReference>
<evidence type="ECO:0008006" key="5">
    <source>
        <dbReference type="Google" id="ProtNLM"/>
    </source>
</evidence>
<dbReference type="STRING" id="1221500.ABE65_005750"/>
<name>A0A160IK21_9BACL</name>
<dbReference type="RefSeq" id="WP_066392287.1">
    <property type="nucleotide sequence ID" value="NZ_CP015378.1"/>
</dbReference>
<dbReference type="Gene3D" id="1.10.10.2520">
    <property type="entry name" value="Cell wall hydrolase SleB, domain 1"/>
    <property type="match status" value="1"/>
</dbReference>
<dbReference type="InterPro" id="IPR036365">
    <property type="entry name" value="PGBD-like_sf"/>
</dbReference>
<dbReference type="Gene3D" id="6.20.240.60">
    <property type="match status" value="1"/>
</dbReference>
<dbReference type="GO" id="GO:0016787">
    <property type="term" value="F:hydrolase activity"/>
    <property type="evidence" value="ECO:0007669"/>
    <property type="project" value="InterPro"/>
</dbReference>
<evidence type="ECO:0000259" key="2">
    <source>
        <dbReference type="Pfam" id="PF07486"/>
    </source>
</evidence>
<reference evidence="3 4" key="1">
    <citation type="submission" date="2016-04" db="EMBL/GenBank/DDBJ databases">
        <title>Complete genome sequence of Fictibacillus phosphorivorans G25-29, a strain toxic to nematodes.</title>
        <authorList>
            <person name="Zheng Z."/>
        </authorList>
    </citation>
    <scope>NUCLEOTIDE SEQUENCE [LARGE SCALE GENOMIC DNA]</scope>
    <source>
        <strain evidence="3 4">G25-29</strain>
    </source>
</reference>
<dbReference type="InterPro" id="IPR002477">
    <property type="entry name" value="Peptidoglycan-bd-like"/>
</dbReference>
<dbReference type="Gene3D" id="1.10.101.10">
    <property type="entry name" value="PGBD-like superfamily/PGBD"/>
    <property type="match status" value="1"/>
</dbReference>
<proteinExistence type="predicted"/>
<dbReference type="AlphaFoldDB" id="A0A160IK21"/>
<dbReference type="SUPFAM" id="SSF47090">
    <property type="entry name" value="PGBD-like"/>
    <property type="match status" value="1"/>
</dbReference>
<sequence>MSNLLSKLVLLLVVVTFLFVPTKVQAHGLLTAGSQGYEVSILQEKLKALGLFYGPVTGYYGPITERAVTNFQYETNLSADGVAGPATFLMLQDVEQMARVVHGEARGESYIGKVSVAAVILNRLEDPAFPNNVSSVIHQTNAFTAVHDGQYHLQPSSYAYRAVFDAMKGWDPTYGSVYYYNPELATNTWIFSRTSVTKIGNHLFAK</sequence>
<dbReference type="InterPro" id="IPR011105">
    <property type="entry name" value="Cell_wall_hydrolase_SleB"/>
</dbReference>
<evidence type="ECO:0000259" key="1">
    <source>
        <dbReference type="Pfam" id="PF01471"/>
    </source>
</evidence>
<dbReference type="Proteomes" id="UP000076623">
    <property type="component" value="Chromosome"/>
</dbReference>
<feature type="domain" description="Peptidoglycan binding-like" evidence="1">
    <location>
        <begin position="36"/>
        <end position="89"/>
    </location>
</feature>
<dbReference type="Pfam" id="PF07486">
    <property type="entry name" value="Hydrolase_2"/>
    <property type="match status" value="1"/>
</dbReference>
<feature type="domain" description="Cell wall hydrolase SleB" evidence="2">
    <location>
        <begin position="107"/>
        <end position="205"/>
    </location>
</feature>
<dbReference type="Pfam" id="PF01471">
    <property type="entry name" value="PG_binding_1"/>
    <property type="match status" value="1"/>
</dbReference>
<evidence type="ECO:0000313" key="4">
    <source>
        <dbReference type="Proteomes" id="UP000076623"/>
    </source>
</evidence>
<dbReference type="EMBL" id="CP015378">
    <property type="protein sequence ID" value="ANC76334.1"/>
    <property type="molecule type" value="Genomic_DNA"/>
</dbReference>
<organism evidence="3 4">
    <name type="scientific">Fictibacillus phosphorivorans</name>
    <dbReference type="NCBI Taxonomy" id="1221500"/>
    <lineage>
        <taxon>Bacteria</taxon>
        <taxon>Bacillati</taxon>
        <taxon>Bacillota</taxon>
        <taxon>Bacilli</taxon>
        <taxon>Bacillales</taxon>
        <taxon>Fictibacillaceae</taxon>
        <taxon>Fictibacillus</taxon>
    </lineage>
</organism>